<proteinExistence type="predicted"/>
<evidence type="ECO:0000313" key="2">
    <source>
        <dbReference type="EMBL" id="TNN41706.1"/>
    </source>
</evidence>
<dbReference type="EMBL" id="SRLO01001086">
    <property type="protein sequence ID" value="TNN41706.1"/>
    <property type="molecule type" value="Genomic_DNA"/>
</dbReference>
<accession>A0A4Z2FKE0</accession>
<dbReference type="AlphaFoldDB" id="A0A4Z2FKE0"/>
<feature type="region of interest" description="Disordered" evidence="1">
    <location>
        <begin position="87"/>
        <end position="123"/>
    </location>
</feature>
<organism evidence="2 3">
    <name type="scientific">Liparis tanakae</name>
    <name type="common">Tanaka's snailfish</name>
    <dbReference type="NCBI Taxonomy" id="230148"/>
    <lineage>
        <taxon>Eukaryota</taxon>
        <taxon>Metazoa</taxon>
        <taxon>Chordata</taxon>
        <taxon>Craniata</taxon>
        <taxon>Vertebrata</taxon>
        <taxon>Euteleostomi</taxon>
        <taxon>Actinopterygii</taxon>
        <taxon>Neopterygii</taxon>
        <taxon>Teleostei</taxon>
        <taxon>Neoteleostei</taxon>
        <taxon>Acanthomorphata</taxon>
        <taxon>Eupercaria</taxon>
        <taxon>Perciformes</taxon>
        <taxon>Cottioidei</taxon>
        <taxon>Cottales</taxon>
        <taxon>Liparidae</taxon>
        <taxon>Liparis</taxon>
    </lineage>
</organism>
<feature type="compositionally biased region" description="Basic and acidic residues" evidence="1">
    <location>
        <begin position="88"/>
        <end position="98"/>
    </location>
</feature>
<name>A0A4Z2FKE0_9TELE</name>
<feature type="region of interest" description="Disordered" evidence="1">
    <location>
        <begin position="1"/>
        <end position="34"/>
    </location>
</feature>
<evidence type="ECO:0000256" key="1">
    <source>
        <dbReference type="SAM" id="MobiDB-lite"/>
    </source>
</evidence>
<dbReference type="Proteomes" id="UP000314294">
    <property type="component" value="Unassembled WGS sequence"/>
</dbReference>
<feature type="compositionally biased region" description="Gly residues" evidence="1">
    <location>
        <begin position="100"/>
        <end position="109"/>
    </location>
</feature>
<evidence type="ECO:0000313" key="3">
    <source>
        <dbReference type="Proteomes" id="UP000314294"/>
    </source>
</evidence>
<protein>
    <submittedName>
        <fullName evidence="2">Uncharacterized protein</fullName>
    </submittedName>
</protein>
<keyword evidence="3" id="KW-1185">Reference proteome</keyword>
<comment type="caution">
    <text evidence="2">The sequence shown here is derived from an EMBL/GenBank/DDBJ whole genome shotgun (WGS) entry which is preliminary data.</text>
</comment>
<gene>
    <name evidence="2" type="ORF">EYF80_048120</name>
</gene>
<reference evidence="2 3" key="1">
    <citation type="submission" date="2019-03" db="EMBL/GenBank/DDBJ databases">
        <title>First draft genome of Liparis tanakae, snailfish: a comprehensive survey of snailfish specific genes.</title>
        <authorList>
            <person name="Kim W."/>
            <person name="Song I."/>
            <person name="Jeong J.-H."/>
            <person name="Kim D."/>
            <person name="Kim S."/>
            <person name="Ryu S."/>
            <person name="Song J.Y."/>
            <person name="Lee S.K."/>
        </authorList>
    </citation>
    <scope>NUCLEOTIDE SEQUENCE [LARGE SCALE GENOMIC DNA]</scope>
    <source>
        <tissue evidence="2">Muscle</tissue>
    </source>
</reference>
<sequence>MKKLRKFHDAKSLQSERGQSDHEALDFLGPSPRCSGRAEVQNTEFTGTTDLSLSSGEPSGGGIVQHVTVRSTIRMLLETCRPGCPESFGHEMWTERRRGGGGGGGGGGKTNLTDRCPPHDENN</sequence>